<dbReference type="Proteomes" id="UP000001096">
    <property type="component" value="Unassembled WGS sequence"/>
</dbReference>
<keyword evidence="2" id="KW-1185">Reference proteome</keyword>
<dbReference type="HOGENOM" id="CLU_135448_0_0_5"/>
<proteinExistence type="predicted"/>
<comment type="caution">
    <text evidence="1">The sequence shown here is derived from an EMBL/GenBank/DDBJ whole genome shotgun (WGS) entry which is preliminary data.</text>
</comment>
<dbReference type="EMBL" id="AGWX01000004">
    <property type="protein sequence ID" value="EKS36650.1"/>
    <property type="molecule type" value="Genomic_DNA"/>
</dbReference>
<dbReference type="AlphaFoldDB" id="K8PAL5"/>
<accession>K8PAL5</accession>
<evidence type="ECO:0000313" key="2">
    <source>
        <dbReference type="Proteomes" id="UP000001096"/>
    </source>
</evidence>
<gene>
    <name evidence="1" type="ORF">HMPREF9695_03068</name>
</gene>
<protein>
    <submittedName>
        <fullName evidence="1">Uncharacterized protein</fullName>
    </submittedName>
</protein>
<sequence length="167" mass="18077">MVHQPGFSGFVNSTHRILVTYGTYLATIIPHTEVRQMRRLPIAIASVVATLAIAVTAPASAQDFTASVGAETAAPQKKISMFQSAMSEVAIMRYRAALKLKAEQARYWPAVANALRALAREPQVNEAAVRRFAPAASALFATLDEDQKRTAMGLVQKAGLQQYASLF</sequence>
<dbReference type="PATRIC" id="fig|883078.3.peg.3172"/>
<reference evidence="1 2" key="1">
    <citation type="submission" date="2012-04" db="EMBL/GenBank/DDBJ databases">
        <title>The Genome Sequence of Afipia broomeae ATCC 49717.</title>
        <authorList>
            <consortium name="The Broad Institute Genome Sequencing Platform"/>
            <person name="Earl A."/>
            <person name="Ward D."/>
            <person name="Feldgarden M."/>
            <person name="Gevers D."/>
            <person name="Huys G."/>
            <person name="Walker B."/>
            <person name="Young S.K."/>
            <person name="Zeng Q."/>
            <person name="Gargeya S."/>
            <person name="Fitzgerald M."/>
            <person name="Haas B."/>
            <person name="Abouelleil A."/>
            <person name="Alvarado L."/>
            <person name="Arachchi H.M."/>
            <person name="Berlin A."/>
            <person name="Chapman S.B."/>
            <person name="Goldberg J."/>
            <person name="Griggs A."/>
            <person name="Gujja S."/>
            <person name="Hansen M."/>
            <person name="Howarth C."/>
            <person name="Imamovic A."/>
            <person name="Larimer J."/>
            <person name="McCowen C."/>
            <person name="Montmayeur A."/>
            <person name="Murphy C."/>
            <person name="Neiman D."/>
            <person name="Pearson M."/>
            <person name="Priest M."/>
            <person name="Roberts A."/>
            <person name="Saif S."/>
            <person name="Shea T."/>
            <person name="Sisk P."/>
            <person name="Sykes S."/>
            <person name="Wortman J."/>
            <person name="Nusbaum C."/>
            <person name="Birren B."/>
        </authorList>
    </citation>
    <scope>NUCLEOTIDE SEQUENCE [LARGE SCALE GENOMIC DNA]</scope>
    <source>
        <strain evidence="1 2">ATCC 49717</strain>
    </source>
</reference>
<evidence type="ECO:0000313" key="1">
    <source>
        <dbReference type="EMBL" id="EKS36650.1"/>
    </source>
</evidence>
<dbReference type="eggNOG" id="ENOG502ZZ0X">
    <property type="taxonomic scope" value="Bacteria"/>
</dbReference>
<name>K8PAL5_9BRAD</name>
<organism evidence="1 2">
    <name type="scientific">Afipia broomeae ATCC 49717</name>
    <dbReference type="NCBI Taxonomy" id="883078"/>
    <lineage>
        <taxon>Bacteria</taxon>
        <taxon>Pseudomonadati</taxon>
        <taxon>Pseudomonadota</taxon>
        <taxon>Alphaproteobacteria</taxon>
        <taxon>Hyphomicrobiales</taxon>
        <taxon>Nitrobacteraceae</taxon>
        <taxon>Afipia</taxon>
    </lineage>
</organism>